<accession>A0A835C5J3</accession>
<comment type="caution">
    <text evidence="3">The sequence shown here is derived from an EMBL/GenBank/DDBJ whole genome shotgun (WGS) entry which is preliminary data.</text>
</comment>
<dbReference type="InterPro" id="IPR005162">
    <property type="entry name" value="Retrotrans_gag_dom"/>
</dbReference>
<reference evidence="3" key="1">
    <citation type="submission" date="2020-09" db="EMBL/GenBank/DDBJ databases">
        <title>Genome-Enabled Discovery of Anthraquinone Biosynthesis in Senna tora.</title>
        <authorList>
            <person name="Kang S.-H."/>
            <person name="Pandey R.P."/>
            <person name="Lee C.-M."/>
            <person name="Sim J.-S."/>
            <person name="Jeong J.-T."/>
            <person name="Choi B.-S."/>
            <person name="Jung M."/>
            <person name="Ginzburg D."/>
            <person name="Zhao K."/>
            <person name="Won S.Y."/>
            <person name="Oh T.-J."/>
            <person name="Yu Y."/>
            <person name="Kim N.-H."/>
            <person name="Lee O.R."/>
            <person name="Lee T.-H."/>
            <person name="Bashyal P."/>
            <person name="Kim T.-S."/>
            <person name="Lee W.-H."/>
            <person name="Kawkins C."/>
            <person name="Kim C.-K."/>
            <person name="Kim J.S."/>
            <person name="Ahn B.O."/>
            <person name="Rhee S.Y."/>
            <person name="Sohng J.K."/>
        </authorList>
    </citation>
    <scope>NUCLEOTIDE SEQUENCE</scope>
    <source>
        <tissue evidence="3">Leaf</tissue>
    </source>
</reference>
<keyword evidence="1" id="KW-0175">Coiled coil</keyword>
<evidence type="ECO:0000313" key="4">
    <source>
        <dbReference type="Proteomes" id="UP000634136"/>
    </source>
</evidence>
<dbReference type="PANTHER" id="PTHR35046:SF9">
    <property type="entry name" value="RNA-DIRECTED DNA POLYMERASE"/>
    <property type="match status" value="1"/>
</dbReference>
<dbReference type="Pfam" id="PF03732">
    <property type="entry name" value="Retrotrans_gag"/>
    <property type="match status" value="1"/>
</dbReference>
<proteinExistence type="predicted"/>
<dbReference type="EMBL" id="JAAIUW010000005">
    <property type="protein sequence ID" value="KAF7833054.1"/>
    <property type="molecule type" value="Genomic_DNA"/>
</dbReference>
<evidence type="ECO:0000259" key="2">
    <source>
        <dbReference type="Pfam" id="PF03732"/>
    </source>
</evidence>
<dbReference type="OrthoDB" id="1747743at2759"/>
<dbReference type="Proteomes" id="UP000634136">
    <property type="component" value="Unassembled WGS sequence"/>
</dbReference>
<gene>
    <name evidence="3" type="ORF">G2W53_015387</name>
</gene>
<dbReference type="AlphaFoldDB" id="A0A835C5J3"/>
<feature type="domain" description="Retrotransposon gag" evidence="2">
    <location>
        <begin position="117"/>
        <end position="186"/>
    </location>
</feature>
<evidence type="ECO:0000256" key="1">
    <source>
        <dbReference type="SAM" id="Coils"/>
    </source>
</evidence>
<evidence type="ECO:0000313" key="3">
    <source>
        <dbReference type="EMBL" id="KAF7833054.1"/>
    </source>
</evidence>
<feature type="coiled-coil region" evidence="1">
    <location>
        <begin position="28"/>
        <end position="62"/>
    </location>
</feature>
<protein>
    <submittedName>
        <fullName evidence="3">Transposon Ty3-I Gag-Pol polyprotein</fullName>
    </submittedName>
</protein>
<organism evidence="3 4">
    <name type="scientific">Senna tora</name>
    <dbReference type="NCBI Taxonomy" id="362788"/>
    <lineage>
        <taxon>Eukaryota</taxon>
        <taxon>Viridiplantae</taxon>
        <taxon>Streptophyta</taxon>
        <taxon>Embryophyta</taxon>
        <taxon>Tracheophyta</taxon>
        <taxon>Spermatophyta</taxon>
        <taxon>Magnoliopsida</taxon>
        <taxon>eudicotyledons</taxon>
        <taxon>Gunneridae</taxon>
        <taxon>Pentapetalae</taxon>
        <taxon>rosids</taxon>
        <taxon>fabids</taxon>
        <taxon>Fabales</taxon>
        <taxon>Fabaceae</taxon>
        <taxon>Caesalpinioideae</taxon>
        <taxon>Cassia clade</taxon>
        <taxon>Senna</taxon>
    </lineage>
</organism>
<keyword evidence="4" id="KW-1185">Reference proteome</keyword>
<name>A0A835C5J3_9FABA</name>
<dbReference type="PANTHER" id="PTHR35046">
    <property type="entry name" value="ZINC KNUCKLE (CCHC-TYPE) FAMILY PROTEIN"/>
    <property type="match status" value="1"/>
</dbReference>
<sequence length="281" mass="33730">MANVGDQSNGEGNLNNFEVTLNVMREQFERMNVVFREMRDRLDRQEERIVNLQENRPNRRRRHRRRKRQYKINGNEEEFESPFDMGSKHGYRRRRSKFGNIKLKIPPFPGEIMETPVTNWREMKTLLRRRFIPSHYYRELYQRLQNIAQGSNCVEEYYKKMELYMIRANVQEDREATMAQFLNRLNKEIAYIVDSHHYVELEDMVHMAIKVEQVLHLNRIGRREKELSKRRPLKAKKKLYQGAKRVMILKDSEVVTDNRSDGSMPSLVDGSDLGIEYVVKC</sequence>